<evidence type="ECO:0000313" key="8">
    <source>
        <dbReference type="Proteomes" id="UP001612915"/>
    </source>
</evidence>
<feature type="region of interest" description="Disordered" evidence="5">
    <location>
        <begin position="238"/>
        <end position="278"/>
    </location>
</feature>
<dbReference type="PANTHER" id="PTHR33630">
    <property type="entry name" value="CUTINASE RV1984C-RELATED-RELATED"/>
    <property type="match status" value="1"/>
</dbReference>
<sequence length="317" mass="31951">MTSRRPLGPTARLLARATAALVTVLAAALATGLGAAPAHAVQASSSGCADVLIIAARGTGEPGNVGAGLSGLVSAIQNGTSKKVAAYGVPYPASTDFDTSVPDGVSRLTKRATKAVADCPRQRLVLIGYSQGAWVVGDALDSPNLNAAGRRVAAVVLYGDPRFNAAESYDRGSFRAGVDGLYPRATGALGRYASRVRSYCDTGDWVCQNGADGNAHNLYGRNKTSAASTFVLAQLRSSAGTGGTSSGPSSATGTEPGASASASATPVPTPSTIPAPAALPGAVPAGAAWVTGREGAAPNYPAPTPRKPWWDVLVFWD</sequence>
<dbReference type="InterPro" id="IPR029058">
    <property type="entry name" value="AB_hydrolase_fold"/>
</dbReference>
<reference evidence="7 8" key="1">
    <citation type="submission" date="2024-10" db="EMBL/GenBank/DDBJ databases">
        <title>The Natural Products Discovery Center: Release of the First 8490 Sequenced Strains for Exploring Actinobacteria Biosynthetic Diversity.</title>
        <authorList>
            <person name="Kalkreuter E."/>
            <person name="Kautsar S.A."/>
            <person name="Yang D."/>
            <person name="Bader C.D."/>
            <person name="Teijaro C.N."/>
            <person name="Fluegel L."/>
            <person name="Davis C.M."/>
            <person name="Simpson J.R."/>
            <person name="Lauterbach L."/>
            <person name="Steele A.D."/>
            <person name="Gui C."/>
            <person name="Meng S."/>
            <person name="Li G."/>
            <person name="Viehrig K."/>
            <person name="Ye F."/>
            <person name="Su P."/>
            <person name="Kiefer A.F."/>
            <person name="Nichols A."/>
            <person name="Cepeda A.J."/>
            <person name="Yan W."/>
            <person name="Fan B."/>
            <person name="Jiang Y."/>
            <person name="Adhikari A."/>
            <person name="Zheng C.-J."/>
            <person name="Schuster L."/>
            <person name="Cowan T.M."/>
            <person name="Smanski M.J."/>
            <person name="Chevrette M.G."/>
            <person name="De Carvalho L.P.S."/>
            <person name="Shen B."/>
        </authorList>
    </citation>
    <scope>NUCLEOTIDE SEQUENCE [LARGE SCALE GENOMIC DNA]</scope>
    <source>
        <strain evidence="7 8">NPDC049639</strain>
    </source>
</reference>
<dbReference type="InterPro" id="IPR000675">
    <property type="entry name" value="Cutinase/axe"/>
</dbReference>
<keyword evidence="8" id="KW-1185">Reference proteome</keyword>
<keyword evidence="2" id="KW-0719">Serine esterase</keyword>
<dbReference type="EMBL" id="JBITLV010000004">
    <property type="protein sequence ID" value="MFI7588179.1"/>
    <property type="molecule type" value="Genomic_DNA"/>
</dbReference>
<feature type="compositionally biased region" description="Low complexity" evidence="5">
    <location>
        <begin position="246"/>
        <end position="266"/>
    </location>
</feature>
<keyword evidence="6" id="KW-0732">Signal</keyword>
<dbReference type="RefSeq" id="WP_398281275.1">
    <property type="nucleotide sequence ID" value="NZ_JBITLV010000004.1"/>
</dbReference>
<evidence type="ECO:0000256" key="6">
    <source>
        <dbReference type="SAM" id="SignalP"/>
    </source>
</evidence>
<dbReference type="SMART" id="SM01110">
    <property type="entry name" value="Cutinase"/>
    <property type="match status" value="1"/>
</dbReference>
<evidence type="ECO:0000313" key="7">
    <source>
        <dbReference type="EMBL" id="MFI7588179.1"/>
    </source>
</evidence>
<gene>
    <name evidence="7" type="ORF">ACIB24_14010</name>
</gene>
<dbReference type="Gene3D" id="3.40.50.1820">
    <property type="entry name" value="alpha/beta hydrolase"/>
    <property type="match status" value="1"/>
</dbReference>
<dbReference type="Pfam" id="PF01083">
    <property type="entry name" value="Cutinase"/>
    <property type="match status" value="1"/>
</dbReference>
<evidence type="ECO:0000256" key="4">
    <source>
        <dbReference type="ARBA" id="ARBA00023157"/>
    </source>
</evidence>
<evidence type="ECO:0000256" key="1">
    <source>
        <dbReference type="ARBA" id="ARBA00007534"/>
    </source>
</evidence>
<keyword evidence="4" id="KW-1015">Disulfide bond</keyword>
<comment type="similarity">
    <text evidence="1">Belongs to the cutinase family.</text>
</comment>
<evidence type="ECO:0000256" key="5">
    <source>
        <dbReference type="SAM" id="MobiDB-lite"/>
    </source>
</evidence>
<feature type="signal peptide" evidence="6">
    <location>
        <begin position="1"/>
        <end position="40"/>
    </location>
</feature>
<dbReference type="Proteomes" id="UP001612915">
    <property type="component" value="Unassembled WGS sequence"/>
</dbReference>
<protein>
    <submittedName>
        <fullName evidence="7">Cutinase family protein</fullName>
    </submittedName>
</protein>
<dbReference type="SUPFAM" id="SSF53474">
    <property type="entry name" value="alpha/beta-Hydrolases"/>
    <property type="match status" value="1"/>
</dbReference>
<name>A0ABW8AP70_9ACTN</name>
<dbReference type="PANTHER" id="PTHR33630:SF9">
    <property type="entry name" value="CUTINASE 4"/>
    <property type="match status" value="1"/>
</dbReference>
<organism evidence="7 8">
    <name type="scientific">Spongisporangium articulatum</name>
    <dbReference type="NCBI Taxonomy" id="3362603"/>
    <lineage>
        <taxon>Bacteria</taxon>
        <taxon>Bacillati</taxon>
        <taxon>Actinomycetota</taxon>
        <taxon>Actinomycetes</taxon>
        <taxon>Kineosporiales</taxon>
        <taxon>Kineosporiaceae</taxon>
        <taxon>Spongisporangium</taxon>
    </lineage>
</organism>
<keyword evidence="3" id="KW-0378">Hydrolase</keyword>
<comment type="caution">
    <text evidence="7">The sequence shown here is derived from an EMBL/GenBank/DDBJ whole genome shotgun (WGS) entry which is preliminary data.</text>
</comment>
<proteinExistence type="inferred from homology"/>
<evidence type="ECO:0000256" key="2">
    <source>
        <dbReference type="ARBA" id="ARBA00022487"/>
    </source>
</evidence>
<evidence type="ECO:0000256" key="3">
    <source>
        <dbReference type="ARBA" id="ARBA00022801"/>
    </source>
</evidence>
<accession>A0ABW8AP70</accession>
<feature type="chain" id="PRO_5046834882" evidence="6">
    <location>
        <begin position="41"/>
        <end position="317"/>
    </location>
</feature>